<dbReference type="EC" id="1.14.99.50" evidence="2"/>
<sequence length="414" mass="46950">MLPDLHFSGGQRDWADPRRLPREGLASALVESRNRTLAWLAAFGQSRRGWMVTRQYDADPPLWTLGAIAWHAEWWTLRDVHPVRRNGVQLLAPAAPPLLQGADEWFDPDRIGPDERWEATLPEVAVVKQYAADVLDGMLRRLAVLPDDSDDTLYGLRRALAYEDEQGERIAALLQALGLPPVEPAAAWPSVSVPSGGTLQFPGGRFVQGWTEPDGFALPDELPPQTTYVPAFEIDAAPVTNAQFLEFVEDRGYEHPAWWSEAGRQWLMTQERSAPRYWTRHAESRAWMAERFGILRTLNPDEPVRHVSLFEAQAWCRWAGRRLPAEVEWELAAVQNRGGFRWGMVREWTATPYEPYEGFQPGPVDMALVRRFGEDQAVRGTSFASPDRLKHPRARWALPPEDDIAFVGFRTCAL</sequence>
<dbReference type="Gene3D" id="3.90.1580.10">
    <property type="entry name" value="paralog of FGE (formylglycine-generating enzyme)"/>
    <property type="match status" value="2"/>
</dbReference>
<dbReference type="SUPFAM" id="SSF56436">
    <property type="entry name" value="C-type lectin-like"/>
    <property type="match status" value="1"/>
</dbReference>
<dbReference type="InterPro" id="IPR042095">
    <property type="entry name" value="SUMF_sf"/>
</dbReference>
<accession>A0ABN7Z1M8</accession>
<name>A0ABN7Z1M8_9BURK</name>
<dbReference type="PANTHER" id="PTHR23150">
    <property type="entry name" value="SULFATASE MODIFYING FACTOR 1, 2"/>
    <property type="match status" value="1"/>
</dbReference>
<organism evidence="2 3">
    <name type="scientific">Cupriavidus respiraculi</name>
    <dbReference type="NCBI Taxonomy" id="195930"/>
    <lineage>
        <taxon>Bacteria</taxon>
        <taxon>Pseudomonadati</taxon>
        <taxon>Pseudomonadota</taxon>
        <taxon>Betaproteobacteria</taxon>
        <taxon>Burkholderiales</taxon>
        <taxon>Burkholderiaceae</taxon>
        <taxon>Cupriavidus</taxon>
    </lineage>
</organism>
<keyword evidence="3" id="KW-1185">Reference proteome</keyword>
<dbReference type="InterPro" id="IPR051043">
    <property type="entry name" value="Sulfatase_Mod_Factor_Kinase"/>
</dbReference>
<dbReference type="GO" id="GO:0044875">
    <property type="term" value="F:gamma-glutamyl hercynylcysteine sulfoxide synthase activity"/>
    <property type="evidence" value="ECO:0007669"/>
    <property type="project" value="UniProtKB-EC"/>
</dbReference>
<reference evidence="2 3" key="1">
    <citation type="submission" date="2021-08" db="EMBL/GenBank/DDBJ databases">
        <authorList>
            <person name="Peeters C."/>
        </authorList>
    </citation>
    <scope>NUCLEOTIDE SEQUENCE [LARGE SCALE GENOMIC DNA]</scope>
    <source>
        <strain evidence="2 3">LMG 21510</strain>
    </source>
</reference>
<gene>
    <name evidence="2" type="primary">egtB_3</name>
    <name evidence="2" type="ORF">LMG21510_03589</name>
</gene>
<dbReference type="Proteomes" id="UP000721236">
    <property type="component" value="Unassembled WGS sequence"/>
</dbReference>
<feature type="domain" description="Sulfatase-modifying factor enzyme-like" evidence="1">
    <location>
        <begin position="197"/>
        <end position="334"/>
    </location>
</feature>
<evidence type="ECO:0000259" key="1">
    <source>
        <dbReference type="Pfam" id="PF03781"/>
    </source>
</evidence>
<evidence type="ECO:0000313" key="3">
    <source>
        <dbReference type="Proteomes" id="UP000721236"/>
    </source>
</evidence>
<keyword evidence="2" id="KW-0560">Oxidoreductase</keyword>
<dbReference type="EMBL" id="CAJZAH010000003">
    <property type="protein sequence ID" value="CAG9178456.1"/>
    <property type="molecule type" value="Genomic_DNA"/>
</dbReference>
<protein>
    <submittedName>
        <fullName evidence="2">Hercynine oxygenase</fullName>
        <ecNumber evidence="2">1.14.99.50</ecNumber>
    </submittedName>
</protein>
<dbReference type="InterPro" id="IPR005532">
    <property type="entry name" value="SUMF_dom"/>
</dbReference>
<dbReference type="PANTHER" id="PTHR23150:SF36">
    <property type="entry name" value="HERCYNINE OXYGENASE"/>
    <property type="match status" value="1"/>
</dbReference>
<proteinExistence type="predicted"/>
<dbReference type="InterPro" id="IPR016187">
    <property type="entry name" value="CTDL_fold"/>
</dbReference>
<comment type="caution">
    <text evidence="2">The sequence shown here is derived from an EMBL/GenBank/DDBJ whole genome shotgun (WGS) entry which is preliminary data.</text>
</comment>
<dbReference type="Pfam" id="PF03781">
    <property type="entry name" value="FGE-sulfatase"/>
    <property type="match status" value="1"/>
</dbReference>
<evidence type="ECO:0000313" key="2">
    <source>
        <dbReference type="EMBL" id="CAG9178456.1"/>
    </source>
</evidence>